<dbReference type="PANTHER" id="PTHR35841">
    <property type="entry name" value="PHOSPHONATES-BINDING PERIPLASMIC PROTEIN"/>
    <property type="match status" value="1"/>
</dbReference>
<gene>
    <name evidence="2" type="ORF">OEG84_16115</name>
</gene>
<sequence>MIITPRLASFFHCFRALCIAGVAVCVFTVNAAQADYRQSVPVLRIGVVESHPATANPIKVEAVRNAFSAALGIPVEIIRMRSYAALIDAHASGRIGYAIHSTRSFVATEAVCGCVRALRTPVASDGSTGFRSVLVVRDKVTKPISALKVAYSRADSVSGWRIPSQAMDAGSLDRPQLLRAGSVAAVIDLYRSGKVDGFFGWLPDVPGAAGSDTGRLFGGWNHDLMQTADPLRVLWSSQRVPYGPHVVHRSLPDDLVEALGAFLDEMPASAPGLLDIFEPFFAGGYVTPDPQDYRNVAGLVEASSDPEVQAR</sequence>
<feature type="chain" id="PRO_5046664081" evidence="1">
    <location>
        <begin position="32"/>
        <end position="311"/>
    </location>
</feature>
<keyword evidence="1" id="KW-0732">Signal</keyword>
<proteinExistence type="predicted"/>
<organism evidence="2 3">
    <name type="scientific">Hoeflea algicola</name>
    <dbReference type="NCBI Taxonomy" id="2983763"/>
    <lineage>
        <taxon>Bacteria</taxon>
        <taxon>Pseudomonadati</taxon>
        <taxon>Pseudomonadota</taxon>
        <taxon>Alphaproteobacteria</taxon>
        <taxon>Hyphomicrobiales</taxon>
        <taxon>Rhizobiaceae</taxon>
        <taxon>Hoeflea</taxon>
    </lineage>
</organism>
<dbReference type="RefSeq" id="WP_267654694.1">
    <property type="nucleotide sequence ID" value="NZ_JAOVZR010000001.1"/>
</dbReference>
<dbReference type="Pfam" id="PF12974">
    <property type="entry name" value="Phosphonate-bd"/>
    <property type="match status" value="1"/>
</dbReference>
<evidence type="ECO:0000256" key="1">
    <source>
        <dbReference type="SAM" id="SignalP"/>
    </source>
</evidence>
<dbReference type="Gene3D" id="3.40.190.10">
    <property type="entry name" value="Periplasmic binding protein-like II"/>
    <property type="match status" value="2"/>
</dbReference>
<comment type="caution">
    <text evidence="2">The sequence shown here is derived from an EMBL/GenBank/DDBJ whole genome shotgun (WGS) entry which is preliminary data.</text>
</comment>
<accession>A0ABT3ZBP6</accession>
<name>A0ABT3ZBP6_9HYPH</name>
<keyword evidence="3" id="KW-1185">Reference proteome</keyword>
<dbReference type="Proteomes" id="UP001073227">
    <property type="component" value="Unassembled WGS sequence"/>
</dbReference>
<feature type="signal peptide" evidence="1">
    <location>
        <begin position="1"/>
        <end position="31"/>
    </location>
</feature>
<protein>
    <submittedName>
        <fullName evidence="2">PhnD/SsuA/transferrin family substrate-binding protein</fullName>
    </submittedName>
</protein>
<dbReference type="PANTHER" id="PTHR35841:SF1">
    <property type="entry name" value="PHOSPHONATES-BINDING PERIPLASMIC PROTEIN"/>
    <property type="match status" value="1"/>
</dbReference>
<dbReference type="EMBL" id="JAOVZR010000001">
    <property type="protein sequence ID" value="MCY0149192.1"/>
    <property type="molecule type" value="Genomic_DNA"/>
</dbReference>
<evidence type="ECO:0000313" key="3">
    <source>
        <dbReference type="Proteomes" id="UP001073227"/>
    </source>
</evidence>
<dbReference type="SUPFAM" id="SSF53850">
    <property type="entry name" value="Periplasmic binding protein-like II"/>
    <property type="match status" value="1"/>
</dbReference>
<evidence type="ECO:0000313" key="2">
    <source>
        <dbReference type="EMBL" id="MCY0149192.1"/>
    </source>
</evidence>
<reference evidence="2" key="1">
    <citation type="submission" date="2022-10" db="EMBL/GenBank/DDBJ databases">
        <title>Hoeflea sp. G2-23, isolated from marine algae.</title>
        <authorList>
            <person name="Kristyanto S."/>
            <person name="Kim J.M."/>
            <person name="Jeon C.O."/>
        </authorList>
    </citation>
    <scope>NUCLEOTIDE SEQUENCE</scope>
    <source>
        <strain evidence="2">G2-23</strain>
    </source>
</reference>